<dbReference type="AlphaFoldDB" id="A0A6J6Z1K6"/>
<dbReference type="Gene3D" id="3.20.20.30">
    <property type="entry name" value="Luciferase-like domain"/>
    <property type="match status" value="1"/>
</dbReference>
<dbReference type="GO" id="GO:0016705">
    <property type="term" value="F:oxidoreductase activity, acting on paired donors, with incorporation or reduction of molecular oxygen"/>
    <property type="evidence" value="ECO:0007669"/>
    <property type="project" value="InterPro"/>
</dbReference>
<dbReference type="InterPro" id="IPR036661">
    <property type="entry name" value="Luciferase-like_sf"/>
</dbReference>
<evidence type="ECO:0000313" key="5">
    <source>
        <dbReference type="EMBL" id="CAB4986839.1"/>
    </source>
</evidence>
<feature type="domain" description="Luciferase-like" evidence="1">
    <location>
        <begin position="18"/>
        <end position="266"/>
    </location>
</feature>
<dbReference type="EMBL" id="CAFBOS010000032">
    <property type="protein sequence ID" value="CAB4986839.1"/>
    <property type="molecule type" value="Genomic_DNA"/>
</dbReference>
<evidence type="ECO:0000313" key="3">
    <source>
        <dbReference type="EMBL" id="CAB4815259.1"/>
    </source>
</evidence>
<dbReference type="PANTHER" id="PTHR43244">
    <property type="match status" value="1"/>
</dbReference>
<dbReference type="InterPro" id="IPR011251">
    <property type="entry name" value="Luciferase-like_dom"/>
</dbReference>
<accession>A0A6J6Z1K6</accession>
<reference evidence="3" key="1">
    <citation type="submission" date="2020-05" db="EMBL/GenBank/DDBJ databases">
        <authorList>
            <person name="Chiriac C."/>
            <person name="Salcher M."/>
            <person name="Ghai R."/>
            <person name="Kavagutti S V."/>
        </authorList>
    </citation>
    <scope>NUCLEOTIDE SEQUENCE</scope>
</reference>
<dbReference type="Pfam" id="PF00296">
    <property type="entry name" value="Bac_luciferase"/>
    <property type="match status" value="1"/>
</dbReference>
<dbReference type="EMBL" id="CAFABA010000007">
    <property type="protein sequence ID" value="CAB4815259.1"/>
    <property type="molecule type" value="Genomic_DNA"/>
</dbReference>
<dbReference type="InterPro" id="IPR050564">
    <property type="entry name" value="F420-G6PD/mer"/>
</dbReference>
<evidence type="ECO:0000259" key="1">
    <source>
        <dbReference type="Pfam" id="PF00296"/>
    </source>
</evidence>
<organism evidence="3">
    <name type="scientific">freshwater metagenome</name>
    <dbReference type="NCBI Taxonomy" id="449393"/>
    <lineage>
        <taxon>unclassified sequences</taxon>
        <taxon>metagenomes</taxon>
        <taxon>ecological metagenomes</taxon>
    </lineage>
</organism>
<dbReference type="PANTHER" id="PTHR43244:SF2">
    <property type="entry name" value="CONSERVED HYPOTHETICAL ALANINE AND PROLINE-RICH PROTEIN"/>
    <property type="match status" value="1"/>
</dbReference>
<name>A0A6J6Z1K6_9ZZZZ</name>
<evidence type="ECO:0000313" key="2">
    <source>
        <dbReference type="EMBL" id="CAB4724379.1"/>
    </source>
</evidence>
<dbReference type="SUPFAM" id="SSF51679">
    <property type="entry name" value="Bacterial luciferase-like"/>
    <property type="match status" value="1"/>
</dbReference>
<protein>
    <submittedName>
        <fullName evidence="3">Unannotated protein</fullName>
    </submittedName>
</protein>
<dbReference type="NCBIfam" id="TIGR03620">
    <property type="entry name" value="F420_MSMEG_4141"/>
    <property type="match status" value="1"/>
</dbReference>
<dbReference type="EMBL" id="CAFBMH010000068">
    <property type="protein sequence ID" value="CAB4915301.1"/>
    <property type="molecule type" value="Genomic_DNA"/>
</dbReference>
<gene>
    <name evidence="2" type="ORF">UFOPK2754_00033</name>
    <name evidence="3" type="ORF">UFOPK3139_00301</name>
    <name evidence="4" type="ORF">UFOPK3543_01772</name>
    <name evidence="5" type="ORF">UFOPK3967_00746</name>
</gene>
<dbReference type="EMBL" id="CAEZYR010000001">
    <property type="protein sequence ID" value="CAB4724379.1"/>
    <property type="molecule type" value="Genomic_DNA"/>
</dbReference>
<evidence type="ECO:0000313" key="4">
    <source>
        <dbReference type="EMBL" id="CAB4915301.1"/>
    </source>
</evidence>
<proteinExistence type="predicted"/>
<sequence>MDIGSFGVWTFAFDQRPNTQARELAAEVESLGYGAIWIPEAVGKDPLVHSALLLSGTSRITLATGIASIYARDAMAMTQAHKTLTEAFPDRFLLGLGVSHAPMVEGMRGHEYGSPVKTMRAYLEAMDKALYLGAAPTSPTRRCIGALGPKMTALAATATDGIHPYNVTPEHTAEARAIVGPDKLVAVEHAVAFTTDVALAREAGRVHLSTYLGLPNYVNNLRRLGFGDDDFVERGSDKLIDALVAYGTVDQIASRLREHHAAGADHVCIQVVGSPDPAPAWRELAPALVG</sequence>
<dbReference type="InterPro" id="IPR019922">
    <property type="entry name" value="Lucif-like_OxRdatse_MSMEG_4141"/>
</dbReference>